<proteinExistence type="predicted"/>
<accession>A0A1C4F4W1</accession>
<dbReference type="InterPro" id="IPR052411">
    <property type="entry name" value="c-mor_Regulatory_Protein"/>
</dbReference>
<dbReference type="InterPro" id="IPR049739">
    <property type="entry name" value="YraL-like"/>
</dbReference>
<protein>
    <recommendedName>
        <fullName evidence="1">Mor transcription activator domain-containing protein</fullName>
    </recommendedName>
</protein>
<evidence type="ECO:0000313" key="2">
    <source>
        <dbReference type="EMBL" id="OFE02294.1"/>
    </source>
</evidence>
<dbReference type="PANTHER" id="PTHR37812">
    <property type="entry name" value="MU-LIKE PROPHAGE FLUMU PROTEIN C"/>
    <property type="match status" value="1"/>
</dbReference>
<dbReference type="NCBIfam" id="NF040785">
    <property type="entry name" value="CD3324_fam"/>
    <property type="match status" value="1"/>
</dbReference>
<dbReference type="PANTHER" id="PTHR37812:SF1">
    <property type="entry name" value="MU-LIKE PROPHAGE FLUMU PROTEIN C"/>
    <property type="match status" value="1"/>
</dbReference>
<gene>
    <name evidence="2" type="ORF">BWGOE11_02180</name>
</gene>
<reference evidence="2 3" key="1">
    <citation type="submission" date="2016-05" db="EMBL/GenBank/DDBJ databases">
        <title>Bacillus thuringiensis and Bacillus weihenstephanensis as novel biocontrol agents of wilt causing Verticillium species.</title>
        <authorList>
            <person name="Hollensteiner J."/>
            <person name="Wemheuer F."/>
            <person name="Harting R."/>
            <person name="Kolarzyk A."/>
            <person name="Diaz-Valerio S."/>
            <person name="Poehlein A."/>
            <person name="Brzuszkiewicz E."/>
            <person name="Nesemann K."/>
            <person name="Braus-Stromeyer S."/>
            <person name="Braus G."/>
            <person name="Daniel R."/>
            <person name="Liesegang H."/>
        </authorList>
    </citation>
    <scope>NUCLEOTIDE SEQUENCE [LARGE SCALE GENOMIC DNA]</scope>
    <source>
        <strain evidence="2 3">GOE11</strain>
    </source>
</reference>
<name>A0A1C4F4W1_BACMY</name>
<dbReference type="Pfam" id="PF08765">
    <property type="entry name" value="Mor"/>
    <property type="match status" value="1"/>
</dbReference>
<dbReference type="Proteomes" id="UP000175835">
    <property type="component" value="Unassembled WGS sequence"/>
</dbReference>
<comment type="caution">
    <text evidence="2">The sequence shown here is derived from an EMBL/GenBank/DDBJ whole genome shotgun (WGS) entry which is preliminary data.</text>
</comment>
<dbReference type="SUPFAM" id="SSF46689">
    <property type="entry name" value="Homeodomain-like"/>
    <property type="match status" value="1"/>
</dbReference>
<dbReference type="PATRIC" id="fig|86662.23.peg.945"/>
<evidence type="ECO:0000259" key="1">
    <source>
        <dbReference type="Pfam" id="PF08765"/>
    </source>
</evidence>
<dbReference type="EMBL" id="LXLX01000004">
    <property type="protein sequence ID" value="OFE02294.1"/>
    <property type="molecule type" value="Genomic_DNA"/>
</dbReference>
<dbReference type="AlphaFoldDB" id="A0A1C4F4W1"/>
<dbReference type="Gene3D" id="1.10.10.60">
    <property type="entry name" value="Homeodomain-like"/>
    <property type="match status" value="1"/>
</dbReference>
<dbReference type="InterPro" id="IPR009057">
    <property type="entry name" value="Homeodomain-like_sf"/>
</dbReference>
<dbReference type="InterPro" id="IPR014875">
    <property type="entry name" value="Mor_transcription_activator"/>
</dbReference>
<evidence type="ECO:0000313" key="3">
    <source>
        <dbReference type="Proteomes" id="UP000175835"/>
    </source>
</evidence>
<dbReference type="RefSeq" id="WP_070138839.1">
    <property type="nucleotide sequence ID" value="NZ_CP035975.1"/>
</dbReference>
<organism evidence="2 3">
    <name type="scientific">Bacillus mycoides</name>
    <dbReference type="NCBI Taxonomy" id="1405"/>
    <lineage>
        <taxon>Bacteria</taxon>
        <taxon>Bacillati</taxon>
        <taxon>Bacillota</taxon>
        <taxon>Bacilli</taxon>
        <taxon>Bacillales</taxon>
        <taxon>Bacillaceae</taxon>
        <taxon>Bacillus</taxon>
        <taxon>Bacillus cereus group</taxon>
    </lineage>
</organism>
<sequence length="91" mass="10729">MNYINATKVLPKELLAEVQKYIQGETLYIPIQQTTRKKWGSVSGIQKQLNHRNQNIRENFENGMNIQEISEKYFLSVETIKKIVYAKKEIK</sequence>
<feature type="domain" description="Mor transcription activator" evidence="1">
    <location>
        <begin position="12"/>
        <end position="86"/>
    </location>
</feature>